<accession>A0A858BSQ0</accession>
<sequence length="92" mass="11004">MKSIMQSEKCCYITGNTIGLEEHHIFGGSNRKYSEKYGLKVWLRHDWHNEPPYGVHHNKDFMQQLHEVGQKAFEERWGSREEFRSIFGKSYL</sequence>
<dbReference type="EMBL" id="CP048649">
    <property type="protein sequence ID" value="QIB68239.1"/>
    <property type="molecule type" value="Genomic_DNA"/>
</dbReference>
<evidence type="ECO:0000313" key="1">
    <source>
        <dbReference type="EMBL" id="QIB68239.1"/>
    </source>
</evidence>
<dbReference type="Proteomes" id="UP000466848">
    <property type="component" value="Chromosome"/>
</dbReference>
<dbReference type="AlphaFoldDB" id="A0A858BSQ0"/>
<organism evidence="1 2">
    <name type="scientific">Aminipila butyrica</name>
    <dbReference type="NCBI Taxonomy" id="433296"/>
    <lineage>
        <taxon>Bacteria</taxon>
        <taxon>Bacillati</taxon>
        <taxon>Bacillota</taxon>
        <taxon>Clostridia</taxon>
        <taxon>Peptostreptococcales</taxon>
        <taxon>Anaerovoracaceae</taxon>
        <taxon>Aminipila</taxon>
    </lineage>
</organism>
<name>A0A858BSQ0_9FIRM</name>
<proteinExistence type="predicted"/>
<reference evidence="1 2" key="1">
    <citation type="submission" date="2020-02" db="EMBL/GenBank/DDBJ databases">
        <authorList>
            <person name="Kim Y.B."/>
            <person name="Roh S.W."/>
        </authorList>
    </citation>
    <scope>NUCLEOTIDE SEQUENCE [LARGE SCALE GENOMIC DNA]</scope>
    <source>
        <strain evidence="1 2">DSM 103574</strain>
    </source>
</reference>
<evidence type="ECO:0000313" key="2">
    <source>
        <dbReference type="Proteomes" id="UP000466848"/>
    </source>
</evidence>
<dbReference type="RefSeq" id="WP_163065159.1">
    <property type="nucleotide sequence ID" value="NZ_CP048649.1"/>
</dbReference>
<protein>
    <submittedName>
        <fullName evidence="1">Uncharacterized protein</fullName>
    </submittedName>
</protein>
<gene>
    <name evidence="1" type="ORF">Ami103574_02445</name>
</gene>
<dbReference type="KEGG" id="abut:Ami103574_02445"/>
<keyword evidence="2" id="KW-1185">Reference proteome</keyword>